<evidence type="ECO:0000313" key="1">
    <source>
        <dbReference type="EMBL" id="GBP91328.1"/>
    </source>
</evidence>
<evidence type="ECO:0000313" key="2">
    <source>
        <dbReference type="Proteomes" id="UP000299102"/>
    </source>
</evidence>
<dbReference type="Proteomes" id="UP000299102">
    <property type="component" value="Unassembled WGS sequence"/>
</dbReference>
<gene>
    <name evidence="1" type="ORF">EVAR_57745_1</name>
</gene>
<name>A0A4C1ZUF4_EUMVA</name>
<reference evidence="1 2" key="1">
    <citation type="journal article" date="2019" name="Commun. Biol.">
        <title>The bagworm genome reveals a unique fibroin gene that provides high tensile strength.</title>
        <authorList>
            <person name="Kono N."/>
            <person name="Nakamura H."/>
            <person name="Ohtoshi R."/>
            <person name="Tomita M."/>
            <person name="Numata K."/>
            <person name="Arakawa K."/>
        </authorList>
    </citation>
    <scope>NUCLEOTIDE SEQUENCE [LARGE SCALE GENOMIC DNA]</scope>
</reference>
<comment type="caution">
    <text evidence="1">The sequence shown here is derived from an EMBL/GenBank/DDBJ whole genome shotgun (WGS) entry which is preliminary data.</text>
</comment>
<keyword evidence="2" id="KW-1185">Reference proteome</keyword>
<accession>A0A4C1ZUF4</accession>
<dbReference type="EMBL" id="BGZK01002161">
    <property type="protein sequence ID" value="GBP91328.1"/>
    <property type="molecule type" value="Genomic_DNA"/>
</dbReference>
<organism evidence="1 2">
    <name type="scientific">Eumeta variegata</name>
    <name type="common">Bagworm moth</name>
    <name type="synonym">Eumeta japonica</name>
    <dbReference type="NCBI Taxonomy" id="151549"/>
    <lineage>
        <taxon>Eukaryota</taxon>
        <taxon>Metazoa</taxon>
        <taxon>Ecdysozoa</taxon>
        <taxon>Arthropoda</taxon>
        <taxon>Hexapoda</taxon>
        <taxon>Insecta</taxon>
        <taxon>Pterygota</taxon>
        <taxon>Neoptera</taxon>
        <taxon>Endopterygota</taxon>
        <taxon>Lepidoptera</taxon>
        <taxon>Glossata</taxon>
        <taxon>Ditrysia</taxon>
        <taxon>Tineoidea</taxon>
        <taxon>Psychidae</taxon>
        <taxon>Oiketicinae</taxon>
        <taxon>Eumeta</taxon>
    </lineage>
</organism>
<dbReference type="AlphaFoldDB" id="A0A4C1ZUF4"/>
<protein>
    <submittedName>
        <fullName evidence="1">Uncharacterized protein</fullName>
    </submittedName>
</protein>
<proteinExistence type="predicted"/>
<sequence>MQSTGRHFNSFGVLPCRKKVLLINDSGQTLRRTSMPSSWRIDFSDDVDTISVPTELRRRYRRKYPPAGGFGFLVGWTRSWGRRKMALKLNPKSSANSTGSNRNMQW</sequence>